<name>A0A644V528_9ZZZZ</name>
<proteinExistence type="predicted"/>
<feature type="domain" description="TiaS-like TCKD" evidence="1">
    <location>
        <begin position="162"/>
        <end position="219"/>
    </location>
</feature>
<dbReference type="PANTHER" id="PTHR40705">
    <property type="entry name" value="TRNA(ILE2) 2-AGMATINYLCYTIDINE SYNTHETASE TIAS"/>
    <property type="match status" value="1"/>
</dbReference>
<reference evidence="2" key="1">
    <citation type="submission" date="2019-08" db="EMBL/GenBank/DDBJ databases">
        <authorList>
            <person name="Kucharzyk K."/>
            <person name="Murdoch R.W."/>
            <person name="Higgins S."/>
            <person name="Loffler F."/>
        </authorList>
    </citation>
    <scope>NUCLEOTIDE SEQUENCE</scope>
</reference>
<evidence type="ECO:0000313" key="2">
    <source>
        <dbReference type="EMBL" id="MPL86446.1"/>
    </source>
</evidence>
<dbReference type="InterPro" id="IPR053870">
    <property type="entry name" value="TiaS-like_TCKD"/>
</dbReference>
<protein>
    <recommendedName>
        <fullName evidence="1">TiaS-like TCKD domain-containing protein</fullName>
    </recommendedName>
</protein>
<comment type="caution">
    <text evidence="2">The sequence shown here is derived from an EMBL/GenBank/DDBJ whole genome shotgun (WGS) entry which is preliminary data.</text>
</comment>
<sequence length="318" mass="33989">MTLTLTPDQIREKFGPMFCHRLLVMTDEKNGIAEIHEQCHARGPIEWDHMNRRRAKGALISAKTEGTSMTMIAKIGSYPINFGPSDTELGGQALEAVFVEGNEVRTSWAGAAGAGVGVAACLSQAPGVLRTEYASEEDLKVGGARICRSTIILPKYEKISFGIDDTDTKEGGATWVLALKCGEACSIDGATFLGMRIIQLNPKAPEKTTNCTGSVITFAVKPEKKAELTAFVKAFVEEKTMSKTTGICYYAGILLPESAYAKRVKTELLTREEAVTEAENLGITFIDSANGKGRIGALGALLWADGGVEAAGLYGETP</sequence>
<dbReference type="Gene3D" id="3.30.70.2200">
    <property type="match status" value="1"/>
</dbReference>
<accession>A0A644V528</accession>
<dbReference type="PANTHER" id="PTHR40705:SF2">
    <property type="entry name" value="DUF1743 DOMAIN-CONTAINING PROTEIN"/>
    <property type="match status" value="1"/>
</dbReference>
<organism evidence="2">
    <name type="scientific">bioreactor metagenome</name>
    <dbReference type="NCBI Taxonomy" id="1076179"/>
    <lineage>
        <taxon>unclassified sequences</taxon>
        <taxon>metagenomes</taxon>
        <taxon>ecological metagenomes</taxon>
    </lineage>
</organism>
<dbReference type="Pfam" id="PF22641">
    <property type="entry name" value="TiaS_TCKD"/>
    <property type="match status" value="1"/>
</dbReference>
<evidence type="ECO:0000259" key="1">
    <source>
        <dbReference type="Pfam" id="PF22641"/>
    </source>
</evidence>
<dbReference type="EMBL" id="VSSQ01000222">
    <property type="protein sequence ID" value="MPL86446.1"/>
    <property type="molecule type" value="Genomic_DNA"/>
</dbReference>
<dbReference type="AlphaFoldDB" id="A0A644V528"/>
<gene>
    <name evidence="2" type="ORF">SDC9_32426</name>
</gene>